<protein>
    <submittedName>
        <fullName evidence="2">Uncharacterized protein</fullName>
    </submittedName>
</protein>
<feature type="non-terminal residue" evidence="2">
    <location>
        <position position="76"/>
    </location>
</feature>
<keyword evidence="3" id="KW-1185">Reference proteome</keyword>
<evidence type="ECO:0000313" key="2">
    <source>
        <dbReference type="EMBL" id="KAF2401333.1"/>
    </source>
</evidence>
<dbReference type="AlphaFoldDB" id="A0A6G1HZ48"/>
<organism evidence="2 3">
    <name type="scientific">Trichodelitschia bisporula</name>
    <dbReference type="NCBI Taxonomy" id="703511"/>
    <lineage>
        <taxon>Eukaryota</taxon>
        <taxon>Fungi</taxon>
        <taxon>Dikarya</taxon>
        <taxon>Ascomycota</taxon>
        <taxon>Pezizomycotina</taxon>
        <taxon>Dothideomycetes</taxon>
        <taxon>Dothideomycetes incertae sedis</taxon>
        <taxon>Phaeotrichales</taxon>
        <taxon>Phaeotrichaceae</taxon>
        <taxon>Trichodelitschia</taxon>
    </lineage>
</organism>
<accession>A0A6G1HZ48</accession>
<sequence>MKASHHKADGPQPEPPQGPQESRKSSIQRRPQTSPHDTRSPNPIPSSGSTPSPNPAANPPRYPLPSHKYNILGQHT</sequence>
<proteinExistence type="predicted"/>
<dbReference type="EMBL" id="ML996693">
    <property type="protein sequence ID" value="KAF2401333.1"/>
    <property type="molecule type" value="Genomic_DNA"/>
</dbReference>
<feature type="region of interest" description="Disordered" evidence="1">
    <location>
        <begin position="1"/>
        <end position="76"/>
    </location>
</feature>
<gene>
    <name evidence="2" type="ORF">EJ06DRAFT_529462</name>
</gene>
<reference evidence="2" key="1">
    <citation type="journal article" date="2020" name="Stud. Mycol.">
        <title>101 Dothideomycetes genomes: a test case for predicting lifestyles and emergence of pathogens.</title>
        <authorList>
            <person name="Haridas S."/>
            <person name="Albert R."/>
            <person name="Binder M."/>
            <person name="Bloem J."/>
            <person name="Labutti K."/>
            <person name="Salamov A."/>
            <person name="Andreopoulos B."/>
            <person name="Baker S."/>
            <person name="Barry K."/>
            <person name="Bills G."/>
            <person name="Bluhm B."/>
            <person name="Cannon C."/>
            <person name="Castanera R."/>
            <person name="Culley D."/>
            <person name="Daum C."/>
            <person name="Ezra D."/>
            <person name="Gonzalez J."/>
            <person name="Henrissat B."/>
            <person name="Kuo A."/>
            <person name="Liang C."/>
            <person name="Lipzen A."/>
            <person name="Lutzoni F."/>
            <person name="Magnuson J."/>
            <person name="Mondo S."/>
            <person name="Nolan M."/>
            <person name="Ohm R."/>
            <person name="Pangilinan J."/>
            <person name="Park H.-J."/>
            <person name="Ramirez L."/>
            <person name="Alfaro M."/>
            <person name="Sun H."/>
            <person name="Tritt A."/>
            <person name="Yoshinaga Y."/>
            <person name="Zwiers L.-H."/>
            <person name="Turgeon B."/>
            <person name="Goodwin S."/>
            <person name="Spatafora J."/>
            <person name="Crous P."/>
            <person name="Grigoriev I."/>
        </authorList>
    </citation>
    <scope>NUCLEOTIDE SEQUENCE</scope>
    <source>
        <strain evidence="2">CBS 262.69</strain>
    </source>
</reference>
<name>A0A6G1HZ48_9PEZI</name>
<evidence type="ECO:0000256" key="1">
    <source>
        <dbReference type="SAM" id="MobiDB-lite"/>
    </source>
</evidence>
<feature type="compositionally biased region" description="Pro residues" evidence="1">
    <location>
        <begin position="52"/>
        <end position="63"/>
    </location>
</feature>
<evidence type="ECO:0000313" key="3">
    <source>
        <dbReference type="Proteomes" id="UP000799640"/>
    </source>
</evidence>
<dbReference type="Proteomes" id="UP000799640">
    <property type="component" value="Unassembled WGS sequence"/>
</dbReference>